<keyword evidence="5" id="KW-0413">Isomerase</keyword>
<evidence type="ECO:0000313" key="11">
    <source>
        <dbReference type="EMBL" id="PEV98059.1"/>
    </source>
</evidence>
<evidence type="ECO:0000256" key="7">
    <source>
        <dbReference type="ARBA" id="ARBA00034808"/>
    </source>
</evidence>
<dbReference type="InterPro" id="IPR014017">
    <property type="entry name" value="DNA_helicase_UvrD-like_C"/>
</dbReference>
<evidence type="ECO:0000313" key="12">
    <source>
        <dbReference type="Proteomes" id="UP000220635"/>
    </source>
</evidence>
<proteinExistence type="predicted"/>
<evidence type="ECO:0000256" key="2">
    <source>
        <dbReference type="ARBA" id="ARBA00022801"/>
    </source>
</evidence>
<name>A0A2A8PRB6_BACCE</name>
<dbReference type="PANTHER" id="PTHR11070:SF2">
    <property type="entry name" value="ATP-DEPENDENT DNA HELICASE SRS2"/>
    <property type="match status" value="1"/>
</dbReference>
<evidence type="ECO:0000256" key="9">
    <source>
        <dbReference type="PROSITE-ProRule" id="PRU00560"/>
    </source>
</evidence>
<dbReference type="PROSITE" id="PS51198">
    <property type="entry name" value="UVRD_HELICASE_ATP_BIND"/>
    <property type="match status" value="1"/>
</dbReference>
<dbReference type="OrthoDB" id="9765670at2"/>
<evidence type="ECO:0000256" key="3">
    <source>
        <dbReference type="ARBA" id="ARBA00022806"/>
    </source>
</evidence>
<feature type="domain" description="UvrD-like helicase ATP-binding" evidence="10">
    <location>
        <begin position="3"/>
        <end position="269"/>
    </location>
</feature>
<evidence type="ECO:0000256" key="4">
    <source>
        <dbReference type="ARBA" id="ARBA00022840"/>
    </source>
</evidence>
<accession>A0A2A8PRB6</accession>
<reference evidence="11 12" key="1">
    <citation type="submission" date="2017-09" db="EMBL/GenBank/DDBJ databases">
        <title>Large-scale bioinformatics analysis of Bacillus genomes uncovers conserved roles of natural products in bacterial physiology.</title>
        <authorList>
            <consortium name="Agbiome Team Llc"/>
            <person name="Bleich R.M."/>
            <person name="Grubbs K.J."/>
            <person name="Santa Maria K.C."/>
            <person name="Allen S.E."/>
            <person name="Farag S."/>
            <person name="Shank E.A."/>
            <person name="Bowers A."/>
        </authorList>
    </citation>
    <scope>NUCLEOTIDE SEQUENCE [LARGE SCALE GENOMIC DNA]</scope>
    <source>
        <strain evidence="11 12">AFS010695</strain>
    </source>
</reference>
<evidence type="ECO:0000256" key="8">
    <source>
        <dbReference type="ARBA" id="ARBA00048988"/>
    </source>
</evidence>
<dbReference type="GO" id="GO:0043138">
    <property type="term" value="F:3'-5' DNA helicase activity"/>
    <property type="evidence" value="ECO:0007669"/>
    <property type="project" value="UniProtKB-EC"/>
</dbReference>
<comment type="catalytic activity">
    <reaction evidence="8">
        <text>ATP + H2O = ADP + phosphate + H(+)</text>
        <dbReference type="Rhea" id="RHEA:13065"/>
        <dbReference type="ChEBI" id="CHEBI:15377"/>
        <dbReference type="ChEBI" id="CHEBI:15378"/>
        <dbReference type="ChEBI" id="CHEBI:30616"/>
        <dbReference type="ChEBI" id="CHEBI:43474"/>
        <dbReference type="ChEBI" id="CHEBI:456216"/>
        <dbReference type="EC" id="5.6.2.4"/>
    </reaction>
</comment>
<keyword evidence="4 9" id="KW-0067">ATP-binding</keyword>
<dbReference type="GO" id="GO:0000725">
    <property type="term" value="P:recombinational repair"/>
    <property type="evidence" value="ECO:0007669"/>
    <property type="project" value="TreeGrafter"/>
</dbReference>
<dbReference type="PANTHER" id="PTHR11070">
    <property type="entry name" value="UVRD / RECB / PCRA DNA HELICASE FAMILY MEMBER"/>
    <property type="match status" value="1"/>
</dbReference>
<evidence type="ECO:0000259" key="10">
    <source>
        <dbReference type="PROSITE" id="PS51198"/>
    </source>
</evidence>
<evidence type="ECO:0000256" key="5">
    <source>
        <dbReference type="ARBA" id="ARBA00023235"/>
    </source>
</evidence>
<evidence type="ECO:0000256" key="6">
    <source>
        <dbReference type="ARBA" id="ARBA00034617"/>
    </source>
</evidence>
<dbReference type="SUPFAM" id="SSF52540">
    <property type="entry name" value="P-loop containing nucleoside triphosphate hydrolases"/>
    <property type="match status" value="1"/>
</dbReference>
<dbReference type="GO" id="GO:0003677">
    <property type="term" value="F:DNA binding"/>
    <property type="evidence" value="ECO:0007669"/>
    <property type="project" value="InterPro"/>
</dbReference>
<evidence type="ECO:0000256" key="1">
    <source>
        <dbReference type="ARBA" id="ARBA00022741"/>
    </source>
</evidence>
<comment type="catalytic activity">
    <reaction evidence="6">
        <text>Couples ATP hydrolysis with the unwinding of duplex DNA by translocating in the 3'-5' direction.</text>
        <dbReference type="EC" id="5.6.2.4"/>
    </reaction>
</comment>
<keyword evidence="2 9" id="KW-0378">Hydrolase</keyword>
<sequence length="576" mass="67487">MNEFEPTPQQKDILDWQNNAVVVAGPGSGKTWTLAKKVQQVIEKCRDYQGIAAISYTNKASKELEKRSKQLCKETKQSFFGTIDSFCSTEIVLSFGKKYLGYPSERVLIEKVQEANQVKRIREIKESIINIIEKYSDVTIQQIHEKGICIYNELDEEDRLYLQERFMGGHFDLNLIGGVANLILMSSKACANYLKAKYRYIFIDEFQDSDFEQFNLFKRCSELGINSWAVGDFNQSIYSFKMGNPKYMEELIGMNSFERFDMNINHRCHPFIQAYADLFLSLQKNEKPTSIPEGKSRIVKIPIMGPQYEIGKWLNTNLRQVIDIADVEKQSNIVLLGRNHETLEMVSDMLQISHRYHRKLLLDDDRSLGGDILKQLLMITFNPKGHSCTDFIGLYFLNPRHRDVADIKKRVKEFIHLFQNILQQNDQYKQTEEKFIEIVNMVNLDYQLNNYTIEALRQLMHNHHLCENFMPFKDSEIQLMTIHSSKGLEFDIVFHLDLYEDTFPDYRSKGDAIKEREDINLHYIALTRAKKYVFLMVNSRKRFFIKKYGKHSEHNKCPSPYILGTIERYQINSLDS</sequence>
<dbReference type="InterPro" id="IPR027417">
    <property type="entry name" value="P-loop_NTPase"/>
</dbReference>
<organism evidence="11 12">
    <name type="scientific">Bacillus cereus</name>
    <dbReference type="NCBI Taxonomy" id="1396"/>
    <lineage>
        <taxon>Bacteria</taxon>
        <taxon>Bacillati</taxon>
        <taxon>Bacillota</taxon>
        <taxon>Bacilli</taxon>
        <taxon>Bacillales</taxon>
        <taxon>Bacillaceae</taxon>
        <taxon>Bacillus</taxon>
        <taxon>Bacillus cereus group</taxon>
    </lineage>
</organism>
<gene>
    <name evidence="11" type="ORF">CN425_22140</name>
</gene>
<dbReference type="InterPro" id="IPR000212">
    <property type="entry name" value="DNA_helicase_UvrD/REP"/>
</dbReference>
<keyword evidence="3 9" id="KW-0347">Helicase</keyword>
<dbReference type="GO" id="GO:0005524">
    <property type="term" value="F:ATP binding"/>
    <property type="evidence" value="ECO:0007669"/>
    <property type="project" value="UniProtKB-UniRule"/>
</dbReference>
<comment type="caution">
    <text evidence="11">The sequence shown here is derived from an EMBL/GenBank/DDBJ whole genome shotgun (WGS) entry which is preliminary data.</text>
</comment>
<dbReference type="GO" id="GO:0016887">
    <property type="term" value="F:ATP hydrolysis activity"/>
    <property type="evidence" value="ECO:0007669"/>
    <property type="project" value="RHEA"/>
</dbReference>
<dbReference type="Pfam" id="PF00580">
    <property type="entry name" value="UvrD-helicase"/>
    <property type="match status" value="1"/>
</dbReference>
<dbReference type="EMBL" id="NTWE01000041">
    <property type="protein sequence ID" value="PEV98059.1"/>
    <property type="molecule type" value="Genomic_DNA"/>
</dbReference>
<dbReference type="Proteomes" id="UP000220635">
    <property type="component" value="Unassembled WGS sequence"/>
</dbReference>
<dbReference type="AlphaFoldDB" id="A0A2A8PRB6"/>
<dbReference type="EC" id="5.6.2.4" evidence="7"/>
<dbReference type="RefSeq" id="WP_098381166.1">
    <property type="nucleotide sequence ID" value="NZ_NTWE01000041.1"/>
</dbReference>
<keyword evidence="1 9" id="KW-0547">Nucleotide-binding</keyword>
<dbReference type="Pfam" id="PF13361">
    <property type="entry name" value="UvrD_C"/>
    <property type="match status" value="1"/>
</dbReference>
<feature type="binding site" evidence="9">
    <location>
        <begin position="24"/>
        <end position="31"/>
    </location>
    <ligand>
        <name>ATP</name>
        <dbReference type="ChEBI" id="CHEBI:30616"/>
    </ligand>
</feature>
<protein>
    <recommendedName>
        <fullName evidence="7">DNA 3'-5' helicase</fullName>
        <ecNumber evidence="7">5.6.2.4</ecNumber>
    </recommendedName>
</protein>
<dbReference type="InterPro" id="IPR014016">
    <property type="entry name" value="UvrD-like_ATP-bd"/>
</dbReference>
<dbReference type="Gene3D" id="3.40.50.300">
    <property type="entry name" value="P-loop containing nucleotide triphosphate hydrolases"/>
    <property type="match status" value="3"/>
</dbReference>